<reference evidence="1 2" key="1">
    <citation type="submission" date="2016-10" db="EMBL/GenBank/DDBJ databases">
        <authorList>
            <person name="de Groot N.N."/>
        </authorList>
    </citation>
    <scope>NUCLEOTIDE SEQUENCE [LARGE SCALE GENOMIC DNA]</scope>
    <source>
        <strain evidence="1 2">DSM 44215</strain>
    </source>
</reference>
<evidence type="ECO:0000313" key="1">
    <source>
        <dbReference type="EMBL" id="SDU64798.1"/>
    </source>
</evidence>
<protein>
    <submittedName>
        <fullName evidence="1">Uncharacterized protein</fullName>
    </submittedName>
</protein>
<dbReference type="RefSeq" id="WP_159441567.1">
    <property type="nucleotide sequence ID" value="NZ_FNLM01000034.1"/>
</dbReference>
<sequence>MKHPPAPSSAIECANIAWLASAGARATVCCTREHGHAGPHYDAVLGVEWTKEQR</sequence>
<name>A0A1H2K8R5_9ACTN</name>
<dbReference type="AlphaFoldDB" id="A0A1H2K8R5"/>
<accession>A0A1H2K8R5</accession>
<organism evidence="1 2">
    <name type="scientific">Gordonia westfalica</name>
    <dbReference type="NCBI Taxonomy" id="158898"/>
    <lineage>
        <taxon>Bacteria</taxon>
        <taxon>Bacillati</taxon>
        <taxon>Actinomycetota</taxon>
        <taxon>Actinomycetes</taxon>
        <taxon>Mycobacteriales</taxon>
        <taxon>Gordoniaceae</taxon>
        <taxon>Gordonia</taxon>
    </lineage>
</organism>
<proteinExistence type="predicted"/>
<evidence type="ECO:0000313" key="2">
    <source>
        <dbReference type="Proteomes" id="UP000183180"/>
    </source>
</evidence>
<dbReference type="Proteomes" id="UP000183180">
    <property type="component" value="Unassembled WGS sequence"/>
</dbReference>
<gene>
    <name evidence="1" type="ORF">SAMN04488548_1342953</name>
</gene>
<dbReference type="STRING" id="158898.SAMN04488548_1342953"/>
<dbReference type="EMBL" id="FNLM01000034">
    <property type="protein sequence ID" value="SDU64798.1"/>
    <property type="molecule type" value="Genomic_DNA"/>
</dbReference>